<dbReference type="InterPro" id="IPR043128">
    <property type="entry name" value="Rev_trsase/Diguanyl_cyclase"/>
</dbReference>
<dbReference type="Proteomes" id="UP001241056">
    <property type="component" value="Unassembled WGS sequence"/>
</dbReference>
<dbReference type="SUPFAM" id="SSF55073">
    <property type="entry name" value="Nucleotide cyclase"/>
    <property type="match status" value="1"/>
</dbReference>
<sequence>MSMPQVSNVVDFELAQLMRADSQAKTAAIKSPASYTEVSQLISGQLQTTLEVAEILEIFFQSSQYLVRYDALHYIHATQSVNVIIGSANALYAVNYRLTFQGEYLGDLFLQRSKKFHEQELISFESLTTSLIFPLRNGLKYHAAIQSALLDPLTGVGNRAAMSKTLQRDMDTARRARQPLSIIMLDIDYFKNINDNYGHACGDKVLTEIAQLLQVQLRTSDAIFRFGGEEFLITLPNTCSEYAQLVGERIRHAIESLVVDFEGQAVTLSASLGCATLHDAEEQDSFIKRSDYALYTAKRNGRNCLQVAG</sequence>
<evidence type="ECO:0000259" key="3">
    <source>
        <dbReference type="PROSITE" id="PS50887"/>
    </source>
</evidence>
<protein>
    <recommendedName>
        <fullName evidence="1">diguanylate cyclase</fullName>
        <ecNumber evidence="1">2.7.7.65</ecNumber>
    </recommendedName>
</protein>
<keyword evidence="5" id="KW-1185">Reference proteome</keyword>
<keyword evidence="4" id="KW-0808">Transferase</keyword>
<accession>A0ABT7SMQ1</accession>
<evidence type="ECO:0000256" key="1">
    <source>
        <dbReference type="ARBA" id="ARBA00012528"/>
    </source>
</evidence>
<dbReference type="InterPro" id="IPR000160">
    <property type="entry name" value="GGDEF_dom"/>
</dbReference>
<feature type="domain" description="GGDEF" evidence="3">
    <location>
        <begin position="178"/>
        <end position="309"/>
    </location>
</feature>
<dbReference type="SMART" id="SM00267">
    <property type="entry name" value="GGDEF"/>
    <property type="match status" value="1"/>
</dbReference>
<proteinExistence type="predicted"/>
<evidence type="ECO:0000313" key="5">
    <source>
        <dbReference type="Proteomes" id="UP001241056"/>
    </source>
</evidence>
<dbReference type="EC" id="2.7.7.65" evidence="1"/>
<comment type="catalytic activity">
    <reaction evidence="2">
        <text>2 GTP = 3',3'-c-di-GMP + 2 diphosphate</text>
        <dbReference type="Rhea" id="RHEA:24898"/>
        <dbReference type="ChEBI" id="CHEBI:33019"/>
        <dbReference type="ChEBI" id="CHEBI:37565"/>
        <dbReference type="ChEBI" id="CHEBI:58805"/>
        <dbReference type="EC" id="2.7.7.65"/>
    </reaction>
</comment>
<dbReference type="PANTHER" id="PTHR45138:SF9">
    <property type="entry name" value="DIGUANYLATE CYCLASE DGCM-RELATED"/>
    <property type="match status" value="1"/>
</dbReference>
<dbReference type="Gene3D" id="3.30.70.270">
    <property type="match status" value="1"/>
</dbReference>
<name>A0ABT7SMQ1_9GAMM</name>
<dbReference type="GO" id="GO:0052621">
    <property type="term" value="F:diguanylate cyclase activity"/>
    <property type="evidence" value="ECO:0007669"/>
    <property type="project" value="UniProtKB-EC"/>
</dbReference>
<dbReference type="PANTHER" id="PTHR45138">
    <property type="entry name" value="REGULATORY COMPONENTS OF SENSORY TRANSDUCTION SYSTEM"/>
    <property type="match status" value="1"/>
</dbReference>
<evidence type="ECO:0000256" key="2">
    <source>
        <dbReference type="ARBA" id="ARBA00034247"/>
    </source>
</evidence>
<dbReference type="CDD" id="cd01949">
    <property type="entry name" value="GGDEF"/>
    <property type="match status" value="1"/>
</dbReference>
<organism evidence="4 5">
    <name type="scientific">Thiopseudomonas acetoxidans</name>
    <dbReference type="NCBI Taxonomy" id="3041622"/>
    <lineage>
        <taxon>Bacteria</taxon>
        <taxon>Pseudomonadati</taxon>
        <taxon>Pseudomonadota</taxon>
        <taxon>Gammaproteobacteria</taxon>
        <taxon>Pseudomonadales</taxon>
        <taxon>Pseudomonadaceae</taxon>
        <taxon>Thiopseudomonas</taxon>
    </lineage>
</organism>
<dbReference type="InterPro" id="IPR029787">
    <property type="entry name" value="Nucleotide_cyclase"/>
</dbReference>
<dbReference type="EMBL" id="JAUCDY010000003">
    <property type="protein sequence ID" value="MDM7857473.1"/>
    <property type="molecule type" value="Genomic_DNA"/>
</dbReference>
<keyword evidence="4" id="KW-0548">Nucleotidyltransferase</keyword>
<dbReference type="InterPro" id="IPR050469">
    <property type="entry name" value="Diguanylate_Cyclase"/>
</dbReference>
<comment type="caution">
    <text evidence="4">The sequence shown here is derived from an EMBL/GenBank/DDBJ whole genome shotgun (WGS) entry which is preliminary data.</text>
</comment>
<reference evidence="4 5" key="1">
    <citation type="submission" date="2023-06" db="EMBL/GenBank/DDBJ databases">
        <title>Thiopseudomonas sp. CY1220 draft genome sequence.</title>
        <authorList>
            <person name="Zhao G."/>
            <person name="An M."/>
        </authorList>
    </citation>
    <scope>NUCLEOTIDE SEQUENCE [LARGE SCALE GENOMIC DNA]</scope>
    <source>
        <strain evidence="4 5">CY1220</strain>
    </source>
</reference>
<dbReference type="RefSeq" id="WP_289410127.1">
    <property type="nucleotide sequence ID" value="NZ_JAUCDY010000003.1"/>
</dbReference>
<dbReference type="PROSITE" id="PS50887">
    <property type="entry name" value="GGDEF"/>
    <property type="match status" value="1"/>
</dbReference>
<dbReference type="Pfam" id="PF00990">
    <property type="entry name" value="GGDEF"/>
    <property type="match status" value="1"/>
</dbReference>
<gene>
    <name evidence="4" type="ORF">QEZ41_04175</name>
</gene>
<dbReference type="NCBIfam" id="TIGR00254">
    <property type="entry name" value="GGDEF"/>
    <property type="match status" value="1"/>
</dbReference>
<evidence type="ECO:0000313" key="4">
    <source>
        <dbReference type="EMBL" id="MDM7857473.1"/>
    </source>
</evidence>